<dbReference type="InterPro" id="IPR026002">
    <property type="entry name" value="ATC_hydrolase-like"/>
</dbReference>
<organism evidence="1 2">
    <name type="scientific">Ancylobacter oerskovii</name>
    <dbReference type="NCBI Taxonomy" id="459519"/>
    <lineage>
        <taxon>Bacteria</taxon>
        <taxon>Pseudomonadati</taxon>
        <taxon>Pseudomonadota</taxon>
        <taxon>Alphaproteobacteria</taxon>
        <taxon>Hyphomicrobiales</taxon>
        <taxon>Xanthobacteraceae</taxon>
        <taxon>Ancylobacter</taxon>
    </lineage>
</organism>
<keyword evidence="2" id="KW-1185">Reference proteome</keyword>
<evidence type="ECO:0000313" key="1">
    <source>
        <dbReference type="EMBL" id="MFD2142932.1"/>
    </source>
</evidence>
<gene>
    <name evidence="1" type="ORF">ACFSNC_21195</name>
</gene>
<evidence type="ECO:0000313" key="2">
    <source>
        <dbReference type="Proteomes" id="UP001597299"/>
    </source>
</evidence>
<proteinExistence type="predicted"/>
<keyword evidence="1" id="KW-0378">Hydrolase</keyword>
<dbReference type="Pfam" id="PF14196">
    <property type="entry name" value="ATC_hydrolase"/>
    <property type="match status" value="1"/>
</dbReference>
<dbReference type="RefSeq" id="WP_213356102.1">
    <property type="nucleotide sequence ID" value="NZ_JAHBGB010000044.1"/>
</dbReference>
<dbReference type="EMBL" id="JBHUHD010000001">
    <property type="protein sequence ID" value="MFD2142932.1"/>
    <property type="molecule type" value="Genomic_DNA"/>
</dbReference>
<name>A0ABW4Z3Y7_9HYPH</name>
<sequence length="160" mass="18367">MTTVSILEKRRIEAEIIKPIYDELVARFGKDEAKAVIGKAVRENSIRQAAAFRTELGEHSGIDGFYSTLHLWTMNGALEIEVTEQSPTALDYNVHRCRYAEMYRELGLAEIGHLLSCQRDAVFCKGIDPRIEMERTQTIMEGADHCDFRYRLKEEPLSDR</sequence>
<dbReference type="GO" id="GO:0016787">
    <property type="term" value="F:hydrolase activity"/>
    <property type="evidence" value="ECO:0007669"/>
    <property type="project" value="UniProtKB-KW"/>
</dbReference>
<accession>A0ABW4Z3Y7</accession>
<protein>
    <submittedName>
        <fullName evidence="1">L-2-amino-thiazoline-4-carboxylic acid hydrolase</fullName>
    </submittedName>
</protein>
<reference evidence="2" key="1">
    <citation type="journal article" date="2019" name="Int. J. Syst. Evol. Microbiol.">
        <title>The Global Catalogue of Microorganisms (GCM) 10K type strain sequencing project: providing services to taxonomists for standard genome sequencing and annotation.</title>
        <authorList>
            <consortium name="The Broad Institute Genomics Platform"/>
            <consortium name="The Broad Institute Genome Sequencing Center for Infectious Disease"/>
            <person name="Wu L."/>
            <person name="Ma J."/>
        </authorList>
    </citation>
    <scope>NUCLEOTIDE SEQUENCE [LARGE SCALE GENOMIC DNA]</scope>
    <source>
        <strain evidence="2">CCM 7435</strain>
    </source>
</reference>
<dbReference type="Proteomes" id="UP001597299">
    <property type="component" value="Unassembled WGS sequence"/>
</dbReference>
<comment type="caution">
    <text evidence="1">The sequence shown here is derived from an EMBL/GenBank/DDBJ whole genome shotgun (WGS) entry which is preliminary data.</text>
</comment>